<dbReference type="InParanoid" id="F2UI12"/>
<organism evidence="5">
    <name type="scientific">Salpingoeca rosetta (strain ATCC 50818 / BSB-021)</name>
    <dbReference type="NCBI Taxonomy" id="946362"/>
    <lineage>
        <taxon>Eukaryota</taxon>
        <taxon>Choanoflagellata</taxon>
        <taxon>Craspedida</taxon>
        <taxon>Salpingoecidae</taxon>
        <taxon>Salpingoeca</taxon>
    </lineage>
</organism>
<evidence type="ECO:0000259" key="3">
    <source>
        <dbReference type="Pfam" id="PF13863"/>
    </source>
</evidence>
<dbReference type="STRING" id="946362.F2UI12"/>
<dbReference type="Proteomes" id="UP000007799">
    <property type="component" value="Unassembled WGS sequence"/>
</dbReference>
<accession>F2UI12</accession>
<dbReference type="OMA" id="CADKKRV"/>
<evidence type="ECO:0000256" key="2">
    <source>
        <dbReference type="SAM" id="Coils"/>
    </source>
</evidence>
<dbReference type="eggNOG" id="ENOG502QRZS">
    <property type="taxonomic scope" value="Eukaryota"/>
</dbReference>
<dbReference type="FunCoup" id="F2UI12">
    <property type="interactions" value="2"/>
</dbReference>
<keyword evidence="5" id="KW-1185">Reference proteome</keyword>
<dbReference type="KEGG" id="sre:PTSG_08113"/>
<dbReference type="PANTHER" id="PTHR21683:SF2">
    <property type="entry name" value="COILED-COIL DOMAIN-CONTAINING PROTEIN 42 LIKE-2-LIKE"/>
    <property type="match status" value="1"/>
</dbReference>
<evidence type="ECO:0000313" key="4">
    <source>
        <dbReference type="EMBL" id="EGD76761.1"/>
    </source>
</evidence>
<evidence type="ECO:0000313" key="5">
    <source>
        <dbReference type="Proteomes" id="UP000007799"/>
    </source>
</evidence>
<sequence length="315" mass="37371">MSGKAKRKVKIKSDVSLRDYFRQNVEKKLIKQMPEDVLKQTTPATELLEKKKELAEVEDALEAQKEDFRLRMESLKQRRAELERKEYQLQENLLKFDRFLKENDARRERAERKAQEESEVADQREHEIASLTEQLHTLKDTKQRQKEIIARYQKFEDFLKQVLTKSGEFAEISELIDRHATLIATNKDLRERERENQALMDKLKQEAAVFREENRVHILKCNNKLSVLQVEKEKAQTEKLYWENQFTQVQNAASKRTLLLGQIKLATNNLFMLIQRKAKLNTTEATPTQQLEKIQHYIQDLQDIIAEYEEGLLED</sequence>
<reference evidence="4" key="1">
    <citation type="submission" date="2009-08" db="EMBL/GenBank/DDBJ databases">
        <title>Annotation of Salpingoeca rosetta.</title>
        <authorList>
            <consortium name="The Broad Institute Genome Sequencing Platform"/>
            <person name="Russ C."/>
            <person name="Cuomo C."/>
            <person name="Burger G."/>
            <person name="Gray M.W."/>
            <person name="Holland P.W.H."/>
            <person name="King N."/>
            <person name="Lang F.B.F."/>
            <person name="Roger A.J."/>
            <person name="Ruiz-Trillo I."/>
            <person name="Young S.K."/>
            <person name="Zeng Q."/>
            <person name="Gargeya S."/>
            <person name="Alvarado L."/>
            <person name="Berlin A."/>
            <person name="Chapman S.B."/>
            <person name="Chen Z."/>
            <person name="Freedman E."/>
            <person name="Gellesch M."/>
            <person name="Goldberg J."/>
            <person name="Griggs A."/>
            <person name="Gujja S."/>
            <person name="Heilman E."/>
            <person name="Heiman D."/>
            <person name="Howarth C."/>
            <person name="Mehta T."/>
            <person name="Neiman D."/>
            <person name="Pearson M."/>
            <person name="Roberts A."/>
            <person name="Saif S."/>
            <person name="Shea T."/>
            <person name="Shenoy N."/>
            <person name="Sisk P."/>
            <person name="Stolte C."/>
            <person name="Sykes S."/>
            <person name="White J."/>
            <person name="Yandava C."/>
            <person name="Haas B."/>
            <person name="Nusbaum C."/>
            <person name="Birren B."/>
        </authorList>
    </citation>
    <scope>NUCLEOTIDE SEQUENCE [LARGE SCALE GENOMIC DNA]</scope>
    <source>
        <strain evidence="4">ATCC 50818</strain>
    </source>
</reference>
<dbReference type="Pfam" id="PF13863">
    <property type="entry name" value="DUF4200"/>
    <property type="match status" value="1"/>
</dbReference>
<feature type="domain" description="DUF4200" evidence="3">
    <location>
        <begin position="47"/>
        <end position="164"/>
    </location>
</feature>
<dbReference type="AlphaFoldDB" id="F2UI12"/>
<dbReference type="InterPro" id="IPR051147">
    <property type="entry name" value="CFAP_domain-containing"/>
</dbReference>
<proteinExistence type="predicted"/>
<dbReference type="InterPro" id="IPR025252">
    <property type="entry name" value="DUF4200"/>
</dbReference>
<dbReference type="PANTHER" id="PTHR21683">
    <property type="entry name" value="COILED-COIL DOMAIN-CONTAINING PROTEIN 42 LIKE-2-LIKE-RELATED"/>
    <property type="match status" value="1"/>
</dbReference>
<dbReference type="EMBL" id="GL832975">
    <property type="protein sequence ID" value="EGD76761.1"/>
    <property type="molecule type" value="Genomic_DNA"/>
</dbReference>
<evidence type="ECO:0000256" key="1">
    <source>
        <dbReference type="ARBA" id="ARBA00023054"/>
    </source>
</evidence>
<feature type="coiled-coil region" evidence="2">
    <location>
        <begin position="172"/>
        <end position="238"/>
    </location>
</feature>
<keyword evidence="1 2" id="KW-0175">Coiled coil</keyword>
<name>F2UI12_SALR5</name>
<protein>
    <recommendedName>
        <fullName evidence="3">DUF4200 domain-containing protein</fullName>
    </recommendedName>
</protein>
<gene>
    <name evidence="4" type="ORF">PTSG_08113</name>
</gene>
<dbReference type="OrthoDB" id="10264298at2759"/>
<dbReference type="RefSeq" id="XP_004991133.1">
    <property type="nucleotide sequence ID" value="XM_004991076.1"/>
</dbReference>
<dbReference type="GO" id="GO:0005856">
    <property type="term" value="C:cytoskeleton"/>
    <property type="evidence" value="ECO:0007669"/>
    <property type="project" value="UniProtKB-ARBA"/>
</dbReference>
<feature type="coiled-coil region" evidence="2">
    <location>
        <begin position="44"/>
        <end position="148"/>
    </location>
</feature>
<dbReference type="GeneID" id="16071695"/>